<dbReference type="PROSITE" id="PS50943">
    <property type="entry name" value="HTH_CROC1"/>
    <property type="match status" value="1"/>
</dbReference>
<evidence type="ECO:0000313" key="3">
    <source>
        <dbReference type="EMBL" id="MBB4248070.1"/>
    </source>
</evidence>
<dbReference type="Gene3D" id="1.10.260.40">
    <property type="entry name" value="lambda repressor-like DNA-binding domains"/>
    <property type="match status" value="1"/>
</dbReference>
<accession>A0A840GAZ9</accession>
<dbReference type="SUPFAM" id="SSF47413">
    <property type="entry name" value="lambda repressor-like DNA-binding domains"/>
    <property type="match status" value="1"/>
</dbReference>
<dbReference type="OrthoDB" id="5422231at2"/>
<dbReference type="RefSeq" id="WP_153117317.1">
    <property type="nucleotide sequence ID" value="NZ_JACIGE010000009.1"/>
</dbReference>
<dbReference type="Proteomes" id="UP000587070">
    <property type="component" value="Unassembled WGS sequence"/>
</dbReference>
<dbReference type="InterPro" id="IPR001387">
    <property type="entry name" value="Cro/C1-type_HTH"/>
</dbReference>
<dbReference type="EMBL" id="JACIGE010000009">
    <property type="protein sequence ID" value="MBB4248070.1"/>
    <property type="molecule type" value="Genomic_DNA"/>
</dbReference>
<protein>
    <submittedName>
        <fullName evidence="3">Transcriptional regulator with XRE-family HTH domain</fullName>
    </submittedName>
</protein>
<comment type="caution">
    <text evidence="3">The sequence shown here is derived from an EMBL/GenBank/DDBJ whole genome shotgun (WGS) entry which is preliminary data.</text>
</comment>
<reference evidence="3 4" key="1">
    <citation type="submission" date="2020-08" db="EMBL/GenBank/DDBJ databases">
        <title>Genome sequencing of Purple Non-Sulfur Bacteria from various extreme environments.</title>
        <authorList>
            <person name="Mayer M."/>
        </authorList>
    </citation>
    <scope>NUCLEOTIDE SEQUENCE [LARGE SCALE GENOMIC DNA]</scope>
    <source>
        <strain evidence="3 4">2761</strain>
    </source>
</reference>
<feature type="domain" description="HTH cro/C1-type" evidence="2">
    <location>
        <begin position="23"/>
        <end position="54"/>
    </location>
</feature>
<dbReference type="AlphaFoldDB" id="A0A840GAZ9"/>
<proteinExistence type="predicted"/>
<dbReference type="CDD" id="cd00093">
    <property type="entry name" value="HTH_XRE"/>
    <property type="match status" value="1"/>
</dbReference>
<organism evidence="3 4">
    <name type="scientific">Rhodocyclus tenuis</name>
    <name type="common">Rhodospirillum tenue</name>
    <dbReference type="NCBI Taxonomy" id="1066"/>
    <lineage>
        <taxon>Bacteria</taxon>
        <taxon>Pseudomonadati</taxon>
        <taxon>Pseudomonadota</taxon>
        <taxon>Betaproteobacteria</taxon>
        <taxon>Rhodocyclales</taxon>
        <taxon>Rhodocyclaceae</taxon>
        <taxon>Rhodocyclus</taxon>
    </lineage>
</organism>
<evidence type="ECO:0000313" key="4">
    <source>
        <dbReference type="Proteomes" id="UP000587070"/>
    </source>
</evidence>
<dbReference type="GO" id="GO:0003677">
    <property type="term" value="F:DNA binding"/>
    <property type="evidence" value="ECO:0007669"/>
    <property type="project" value="InterPro"/>
</dbReference>
<keyword evidence="4" id="KW-1185">Reference proteome</keyword>
<sequence>MGRSAVRLLPRSARLLTDLGERIRLARLRRGITSEQMSERVGVSLVTYRKIESGDASVAMGHYLAALQVLQLQSDLALVAREDASGRLLQDSKLLAPAKRRRISRTLPRAAAEAPAAVPATVPDEPVSGEGAVSNRDFLHLLERD</sequence>
<name>A0A840GAZ9_RHOTE</name>
<evidence type="ECO:0000259" key="2">
    <source>
        <dbReference type="PROSITE" id="PS50943"/>
    </source>
</evidence>
<dbReference type="SMART" id="SM00530">
    <property type="entry name" value="HTH_XRE"/>
    <property type="match status" value="1"/>
</dbReference>
<gene>
    <name evidence="3" type="ORF">GGD90_002461</name>
</gene>
<feature type="compositionally biased region" description="Low complexity" evidence="1">
    <location>
        <begin position="108"/>
        <end position="126"/>
    </location>
</feature>
<dbReference type="InterPro" id="IPR010982">
    <property type="entry name" value="Lambda_DNA-bd_dom_sf"/>
</dbReference>
<feature type="region of interest" description="Disordered" evidence="1">
    <location>
        <begin position="107"/>
        <end position="132"/>
    </location>
</feature>
<dbReference type="Pfam" id="PF13560">
    <property type="entry name" value="HTH_31"/>
    <property type="match status" value="1"/>
</dbReference>
<evidence type="ECO:0000256" key="1">
    <source>
        <dbReference type="SAM" id="MobiDB-lite"/>
    </source>
</evidence>